<dbReference type="AlphaFoldDB" id="A0AAD5KP94"/>
<name>A0AAD5KP94_9FUNG</name>
<reference evidence="1" key="1">
    <citation type="journal article" date="2022" name="IScience">
        <title>Evolution of zygomycete secretomes and the origins of terrestrial fungal ecologies.</title>
        <authorList>
            <person name="Chang Y."/>
            <person name="Wang Y."/>
            <person name="Mondo S."/>
            <person name="Ahrendt S."/>
            <person name="Andreopoulos W."/>
            <person name="Barry K."/>
            <person name="Beard J."/>
            <person name="Benny G.L."/>
            <person name="Blankenship S."/>
            <person name="Bonito G."/>
            <person name="Cuomo C."/>
            <person name="Desiro A."/>
            <person name="Gervers K.A."/>
            <person name="Hundley H."/>
            <person name="Kuo A."/>
            <person name="LaButti K."/>
            <person name="Lang B.F."/>
            <person name="Lipzen A."/>
            <person name="O'Donnell K."/>
            <person name="Pangilinan J."/>
            <person name="Reynolds N."/>
            <person name="Sandor L."/>
            <person name="Smith M.E."/>
            <person name="Tsang A."/>
            <person name="Grigoriev I.V."/>
            <person name="Stajich J.E."/>
            <person name="Spatafora J.W."/>
        </authorList>
    </citation>
    <scope>NUCLEOTIDE SEQUENCE</scope>
    <source>
        <strain evidence="1">RSA 2281</strain>
    </source>
</reference>
<proteinExistence type="predicted"/>
<evidence type="ECO:0000313" key="2">
    <source>
        <dbReference type="Proteomes" id="UP001209540"/>
    </source>
</evidence>
<keyword evidence="2" id="KW-1185">Reference proteome</keyword>
<dbReference type="EMBL" id="JAIXMP010000005">
    <property type="protein sequence ID" value="KAI9272826.1"/>
    <property type="molecule type" value="Genomic_DNA"/>
</dbReference>
<comment type="caution">
    <text evidence="1">The sequence shown here is derived from an EMBL/GenBank/DDBJ whole genome shotgun (WGS) entry which is preliminary data.</text>
</comment>
<sequence>MTTIGWSSPVLPMFGRYNLIPQTVIPVVHANISDPLYLPPRSPIRRQLRWVDLRNIEFIYYELTEEVLISAYPCNASSPLPVRDTIQINDFERPNGNMKELVRRLHYGQMKTSLSCIQAQLILQDSPHSQWFHDIKIFCCGNVETTSLTGGHFRTTQCIYKITATNFGIHPLMLMGEITEKSIYANTLTTIVEML</sequence>
<reference evidence="1" key="2">
    <citation type="submission" date="2023-02" db="EMBL/GenBank/DDBJ databases">
        <authorList>
            <consortium name="DOE Joint Genome Institute"/>
            <person name="Mondo S.J."/>
            <person name="Chang Y."/>
            <person name="Wang Y."/>
            <person name="Ahrendt S."/>
            <person name="Andreopoulos W."/>
            <person name="Barry K."/>
            <person name="Beard J."/>
            <person name="Benny G.L."/>
            <person name="Blankenship S."/>
            <person name="Bonito G."/>
            <person name="Cuomo C."/>
            <person name="Desiro A."/>
            <person name="Gervers K.A."/>
            <person name="Hundley H."/>
            <person name="Kuo A."/>
            <person name="LaButti K."/>
            <person name="Lang B.F."/>
            <person name="Lipzen A."/>
            <person name="O'Donnell K."/>
            <person name="Pangilinan J."/>
            <person name="Reynolds N."/>
            <person name="Sandor L."/>
            <person name="Smith M.W."/>
            <person name="Tsang A."/>
            <person name="Grigoriev I.V."/>
            <person name="Stajich J.E."/>
            <person name="Spatafora J.W."/>
        </authorList>
    </citation>
    <scope>NUCLEOTIDE SEQUENCE</scope>
    <source>
        <strain evidence="1">RSA 2281</strain>
    </source>
</reference>
<organism evidence="1 2">
    <name type="scientific">Phascolomyces articulosus</name>
    <dbReference type="NCBI Taxonomy" id="60185"/>
    <lineage>
        <taxon>Eukaryota</taxon>
        <taxon>Fungi</taxon>
        <taxon>Fungi incertae sedis</taxon>
        <taxon>Mucoromycota</taxon>
        <taxon>Mucoromycotina</taxon>
        <taxon>Mucoromycetes</taxon>
        <taxon>Mucorales</taxon>
        <taxon>Lichtheimiaceae</taxon>
        <taxon>Phascolomyces</taxon>
    </lineage>
</organism>
<gene>
    <name evidence="1" type="ORF">BDA99DRAFT_533660</name>
</gene>
<protein>
    <submittedName>
        <fullName evidence="1">Uncharacterized protein</fullName>
    </submittedName>
</protein>
<dbReference type="Proteomes" id="UP001209540">
    <property type="component" value="Unassembled WGS sequence"/>
</dbReference>
<evidence type="ECO:0000313" key="1">
    <source>
        <dbReference type="EMBL" id="KAI9272826.1"/>
    </source>
</evidence>
<accession>A0AAD5KP94</accession>